<feature type="active site" evidence="8">
    <location>
        <position position="84"/>
    </location>
</feature>
<comment type="catalytic activity">
    <reaction evidence="7">
        <text>1-hexadecanoyl-2-(9Z,12Z-octadecadienoyl)-sn-glycero-3-phosphoethanolamine + H2O = 1-hexadecanoyl-sn-glycero-3-phosphoethanolamine + (9Z,12Z)-octadecadienoate + H(+)</text>
        <dbReference type="Rhea" id="RHEA:40815"/>
        <dbReference type="ChEBI" id="CHEBI:15377"/>
        <dbReference type="ChEBI" id="CHEBI:15378"/>
        <dbReference type="ChEBI" id="CHEBI:30245"/>
        <dbReference type="ChEBI" id="CHEBI:73004"/>
        <dbReference type="ChEBI" id="CHEBI:73008"/>
    </reaction>
    <physiologicalReaction direction="left-to-right" evidence="7">
        <dbReference type="Rhea" id="RHEA:40816"/>
    </physiologicalReaction>
</comment>
<keyword evidence="9" id="KW-0479">Metal-binding</keyword>
<dbReference type="InterPro" id="IPR016090">
    <property type="entry name" value="PLA2-like_dom"/>
</dbReference>
<dbReference type="GO" id="GO:0046471">
    <property type="term" value="P:phosphatidylglycerol metabolic process"/>
    <property type="evidence" value="ECO:0007669"/>
    <property type="project" value="Ensembl"/>
</dbReference>
<dbReference type="GO" id="GO:0006658">
    <property type="term" value="P:phosphatidylserine metabolic process"/>
    <property type="evidence" value="ECO:0007669"/>
    <property type="project" value="Ensembl"/>
</dbReference>
<protein>
    <recommendedName>
        <fullName evidence="12">Phospholipase A2</fullName>
        <ecNumber evidence="12">3.1.1.4</ecNumber>
    </recommendedName>
</protein>
<dbReference type="GO" id="GO:0002532">
    <property type="term" value="P:production of molecular mediator involved in inflammatory response"/>
    <property type="evidence" value="ECO:0007669"/>
    <property type="project" value="Ensembl"/>
</dbReference>
<keyword evidence="15" id="KW-1185">Reference proteome</keyword>
<dbReference type="GO" id="GO:0046473">
    <property type="term" value="P:phosphatidic acid metabolic process"/>
    <property type="evidence" value="ECO:0007669"/>
    <property type="project" value="Ensembl"/>
</dbReference>
<feature type="domain" description="Phospholipase A2-like central" evidence="13">
    <location>
        <begin position="39"/>
        <end position="154"/>
    </location>
</feature>
<evidence type="ECO:0000313" key="15">
    <source>
        <dbReference type="Proteomes" id="UP000694564"/>
    </source>
</evidence>
<feature type="disulfide bond" evidence="10">
    <location>
        <begin position="86"/>
        <end position="160"/>
    </location>
</feature>
<dbReference type="GO" id="GO:0000122">
    <property type="term" value="P:negative regulation of transcription by RNA polymerase II"/>
    <property type="evidence" value="ECO:0007669"/>
    <property type="project" value="Ensembl"/>
</dbReference>
<dbReference type="PRINTS" id="PR00389">
    <property type="entry name" value="PHPHLIPASEA2"/>
</dbReference>
<dbReference type="GO" id="GO:0050728">
    <property type="term" value="P:negative regulation of inflammatory response"/>
    <property type="evidence" value="ECO:0007669"/>
    <property type="project" value="Ensembl"/>
</dbReference>
<evidence type="ECO:0000256" key="2">
    <source>
        <dbReference type="ARBA" id="ARBA00007056"/>
    </source>
</evidence>
<evidence type="ECO:0000256" key="9">
    <source>
        <dbReference type="PIRSR" id="PIRSR601211-2"/>
    </source>
</evidence>
<dbReference type="GO" id="GO:0010884">
    <property type="term" value="P:positive regulation of lipid storage"/>
    <property type="evidence" value="ECO:0007669"/>
    <property type="project" value="Ensembl"/>
</dbReference>
<comment type="catalytic activity">
    <reaction evidence="12">
        <text>a 1,2-diacyl-sn-glycero-3-phosphocholine + H2O = a 1-acyl-sn-glycero-3-phosphocholine + a fatty acid + H(+)</text>
        <dbReference type="Rhea" id="RHEA:15801"/>
        <dbReference type="ChEBI" id="CHEBI:15377"/>
        <dbReference type="ChEBI" id="CHEBI:15378"/>
        <dbReference type="ChEBI" id="CHEBI:28868"/>
        <dbReference type="ChEBI" id="CHEBI:57643"/>
        <dbReference type="ChEBI" id="CHEBI:58168"/>
        <dbReference type="EC" id="3.1.1.4"/>
    </reaction>
</comment>
<evidence type="ECO:0000256" key="12">
    <source>
        <dbReference type="RuleBase" id="RU361236"/>
    </source>
</evidence>
<dbReference type="GeneTree" id="ENSGT00940000157803"/>
<dbReference type="AlphaFoldDB" id="A0A8D2E237"/>
<dbReference type="InterPro" id="IPR001211">
    <property type="entry name" value="PLA2"/>
</dbReference>
<evidence type="ECO:0000256" key="3">
    <source>
        <dbReference type="ARBA" id="ARBA00022525"/>
    </source>
</evidence>
<evidence type="ECO:0000313" key="14">
    <source>
        <dbReference type="Ensembl" id="ENSSVLP00005032303.1"/>
    </source>
</evidence>
<dbReference type="PANTHER" id="PTHR11716:SF4">
    <property type="entry name" value="GROUP 10 SECRETORY PHOSPHOLIPASE A2"/>
    <property type="match status" value="1"/>
</dbReference>
<dbReference type="SMART" id="SM00085">
    <property type="entry name" value="PA2c"/>
    <property type="match status" value="1"/>
</dbReference>
<accession>A0A8D2E237</accession>
<dbReference type="GO" id="GO:0001516">
    <property type="term" value="P:prostaglandin biosynthetic process"/>
    <property type="evidence" value="ECO:0007669"/>
    <property type="project" value="Ensembl"/>
</dbReference>
<dbReference type="GO" id="GO:0042632">
    <property type="term" value="P:cholesterol homeostasis"/>
    <property type="evidence" value="ECO:0007669"/>
    <property type="project" value="Ensembl"/>
</dbReference>
<feature type="binding site" evidence="9">
    <location>
        <position position="66"/>
    </location>
    <ligand>
        <name>Ca(2+)</name>
        <dbReference type="ChEBI" id="CHEBI:29108"/>
    </ligand>
</feature>
<name>A0A8D2E237_SCIVU</name>
<dbReference type="GO" id="GO:0003847">
    <property type="term" value="F:1-alkyl-2-acetylglycerophosphocholine esterase activity"/>
    <property type="evidence" value="ECO:0007669"/>
    <property type="project" value="Ensembl"/>
</dbReference>
<feature type="disulfide bond" evidence="10">
    <location>
        <begin position="65"/>
        <end position="81"/>
    </location>
</feature>
<dbReference type="PANTHER" id="PTHR11716">
    <property type="entry name" value="PHOSPHOLIPASE A2 FAMILY MEMBER"/>
    <property type="match status" value="1"/>
</dbReference>
<dbReference type="GO" id="GO:1900016">
    <property type="term" value="P:negative regulation of cytokine production involved in inflammatory response"/>
    <property type="evidence" value="ECO:0007669"/>
    <property type="project" value="Ensembl"/>
</dbReference>
<feature type="disulfide bond" evidence="10">
    <location>
        <begin position="80"/>
        <end position="135"/>
    </location>
</feature>
<dbReference type="GO" id="GO:0034374">
    <property type="term" value="P:low-density lipoprotein particle remodeling"/>
    <property type="evidence" value="ECO:0007669"/>
    <property type="project" value="Ensembl"/>
</dbReference>
<dbReference type="GO" id="GO:0051607">
    <property type="term" value="P:defense response to virus"/>
    <property type="evidence" value="ECO:0007669"/>
    <property type="project" value="Ensembl"/>
</dbReference>
<dbReference type="FunFam" id="1.20.90.10:FF:000001">
    <property type="entry name" value="Basic phospholipase A2 homolog"/>
    <property type="match status" value="1"/>
</dbReference>
<feature type="binding site" evidence="9">
    <location>
        <position position="68"/>
    </location>
    <ligand>
        <name>Ca(2+)</name>
        <dbReference type="ChEBI" id="CHEBI:29108"/>
    </ligand>
</feature>
<dbReference type="GO" id="GO:0032308">
    <property type="term" value="P:positive regulation of prostaglandin secretion"/>
    <property type="evidence" value="ECO:0007669"/>
    <property type="project" value="Ensembl"/>
</dbReference>
<dbReference type="OrthoDB" id="10069378at2759"/>
<organism evidence="14 15">
    <name type="scientific">Sciurus vulgaris</name>
    <name type="common">Eurasian red squirrel</name>
    <dbReference type="NCBI Taxonomy" id="55149"/>
    <lineage>
        <taxon>Eukaryota</taxon>
        <taxon>Metazoa</taxon>
        <taxon>Chordata</taxon>
        <taxon>Craniata</taxon>
        <taxon>Vertebrata</taxon>
        <taxon>Euteleostomi</taxon>
        <taxon>Mammalia</taxon>
        <taxon>Eutheria</taxon>
        <taxon>Euarchontoglires</taxon>
        <taxon>Glires</taxon>
        <taxon>Rodentia</taxon>
        <taxon>Sciuromorpha</taxon>
        <taxon>Sciuridae</taxon>
        <taxon>Sciurinae</taxon>
        <taxon>Sciurini</taxon>
        <taxon>Sciurus</taxon>
    </lineage>
</organism>
<feature type="chain" id="PRO_5034745727" description="Phospholipase A2" evidence="12">
    <location>
        <begin position="30"/>
        <end position="161"/>
    </location>
</feature>
<keyword evidence="12" id="KW-0443">Lipid metabolism</keyword>
<dbReference type="GO" id="GO:0043030">
    <property type="term" value="P:regulation of macrophage activation"/>
    <property type="evidence" value="ECO:0007669"/>
    <property type="project" value="Ensembl"/>
</dbReference>
<reference evidence="14" key="2">
    <citation type="submission" date="2025-09" db="UniProtKB">
        <authorList>
            <consortium name="Ensembl"/>
        </authorList>
    </citation>
    <scope>IDENTIFICATION</scope>
</reference>
<keyword evidence="12" id="KW-0732">Signal</keyword>
<dbReference type="GO" id="GO:0042116">
    <property type="term" value="P:macrophage activation"/>
    <property type="evidence" value="ECO:0007669"/>
    <property type="project" value="Ensembl"/>
</dbReference>
<evidence type="ECO:0000256" key="6">
    <source>
        <dbReference type="ARBA" id="ARBA00048699"/>
    </source>
</evidence>
<dbReference type="GO" id="GO:0141193">
    <property type="term" value="P:nuclear receptor-mediated signaling pathway"/>
    <property type="evidence" value="ECO:0007669"/>
    <property type="project" value="Ensembl"/>
</dbReference>
<evidence type="ECO:0000256" key="8">
    <source>
        <dbReference type="PIRSR" id="PIRSR601211-1"/>
    </source>
</evidence>
<feature type="disulfide bond" evidence="10">
    <location>
        <begin position="114"/>
        <end position="126"/>
    </location>
</feature>
<gene>
    <name evidence="14" type="primary">PLA2G10</name>
</gene>
<dbReference type="GO" id="GO:0062234">
    <property type="term" value="P:platelet activating factor catabolic process"/>
    <property type="evidence" value="ECO:0007669"/>
    <property type="project" value="Ensembl"/>
</dbReference>
<dbReference type="GO" id="GO:0031069">
    <property type="term" value="P:hair follicle morphogenesis"/>
    <property type="evidence" value="ECO:0007669"/>
    <property type="project" value="Ensembl"/>
</dbReference>
<evidence type="ECO:0000256" key="1">
    <source>
        <dbReference type="ARBA" id="ARBA00004613"/>
    </source>
</evidence>
<dbReference type="GO" id="GO:0005615">
    <property type="term" value="C:extracellular space"/>
    <property type="evidence" value="ECO:0007669"/>
    <property type="project" value="Ensembl"/>
</dbReference>
<dbReference type="GO" id="GO:0090370">
    <property type="term" value="P:negative regulation of cholesterol efflux"/>
    <property type="evidence" value="ECO:0007669"/>
    <property type="project" value="Ensembl"/>
</dbReference>
<comment type="subcellular location">
    <subcellularLocation>
        <location evidence="1 12">Secreted</location>
    </subcellularLocation>
</comment>
<feature type="disulfide bond" evidence="10">
    <location>
        <begin position="87"/>
        <end position="128"/>
    </location>
</feature>
<evidence type="ECO:0000256" key="11">
    <source>
        <dbReference type="RuleBase" id="RU003654"/>
    </source>
</evidence>
<dbReference type="EC" id="3.1.1.4" evidence="12"/>
<feature type="disulfide bond" evidence="10">
    <location>
        <begin position="96"/>
        <end position="121"/>
    </location>
</feature>
<feature type="binding site" evidence="9">
    <location>
        <position position="64"/>
    </location>
    <ligand>
        <name>Ca(2+)</name>
        <dbReference type="ChEBI" id="CHEBI:29108"/>
    </ligand>
</feature>
<keyword evidence="3 12" id="KW-0964">Secreted</keyword>
<dbReference type="GO" id="GO:0001669">
    <property type="term" value="C:acrosomal vesicle"/>
    <property type="evidence" value="ECO:0007669"/>
    <property type="project" value="Ensembl"/>
</dbReference>
<reference evidence="14" key="1">
    <citation type="submission" date="2025-08" db="UniProtKB">
        <authorList>
            <consortium name="Ensembl"/>
        </authorList>
    </citation>
    <scope>IDENTIFICATION</scope>
</reference>
<proteinExistence type="inferred from homology"/>
<feature type="active site" evidence="8">
    <location>
        <position position="129"/>
    </location>
</feature>
<dbReference type="GO" id="GO:0043249">
    <property type="term" value="P:erythrocyte maturation"/>
    <property type="evidence" value="ECO:0007669"/>
    <property type="project" value="Ensembl"/>
</dbReference>
<evidence type="ECO:0000256" key="7">
    <source>
        <dbReference type="ARBA" id="ARBA00049039"/>
    </source>
</evidence>
<dbReference type="GO" id="GO:0023019">
    <property type="term" value="P:signal transduction involved in regulation of gene expression"/>
    <property type="evidence" value="ECO:0007669"/>
    <property type="project" value="Ensembl"/>
</dbReference>
<dbReference type="GO" id="GO:0007411">
    <property type="term" value="P:axon guidance"/>
    <property type="evidence" value="ECO:0007669"/>
    <property type="project" value="Ensembl"/>
</dbReference>
<dbReference type="GO" id="GO:0050482">
    <property type="term" value="P:arachidonate secretion"/>
    <property type="evidence" value="ECO:0007669"/>
    <property type="project" value="InterPro"/>
</dbReference>
<comment type="catalytic activity">
    <reaction evidence="6">
        <text>1-hexadecanoyl-2-(9Z-octadecenoyl)-sn-glycero-3-phosphocholine + H2O = 1-hexadecanoyl-sn-glycero-3-phosphocholine + (9Z)-octadecenoate + H(+)</text>
        <dbReference type="Rhea" id="RHEA:38779"/>
        <dbReference type="ChEBI" id="CHEBI:15377"/>
        <dbReference type="ChEBI" id="CHEBI:15378"/>
        <dbReference type="ChEBI" id="CHEBI:30823"/>
        <dbReference type="ChEBI" id="CHEBI:72998"/>
        <dbReference type="ChEBI" id="CHEBI:73001"/>
    </reaction>
    <physiologicalReaction direction="left-to-right" evidence="6">
        <dbReference type="Rhea" id="RHEA:38780"/>
    </physiologicalReaction>
</comment>
<keyword evidence="4 9" id="KW-0106">Calcium</keyword>
<feature type="binding site" evidence="9">
    <location>
        <position position="85"/>
    </location>
    <ligand>
        <name>Ca(2+)</name>
        <dbReference type="ChEBI" id="CHEBI:29108"/>
    </ligand>
</feature>
<dbReference type="Pfam" id="PF00068">
    <property type="entry name" value="Phospholip_A2_1"/>
    <property type="match status" value="1"/>
</dbReference>
<dbReference type="GO" id="GO:0009566">
    <property type="term" value="P:fertilization"/>
    <property type="evidence" value="ECO:0007669"/>
    <property type="project" value="Ensembl"/>
</dbReference>
<feature type="disulfide bond" evidence="10">
    <location>
        <begin position="63"/>
        <end position="153"/>
    </location>
</feature>
<dbReference type="GO" id="GO:0036335">
    <property type="term" value="P:intestinal stem cell homeostasis"/>
    <property type="evidence" value="ECO:0007669"/>
    <property type="project" value="Ensembl"/>
</dbReference>
<dbReference type="InterPro" id="IPR033113">
    <property type="entry name" value="PLA2_histidine"/>
</dbReference>
<dbReference type="GO" id="GO:1990830">
    <property type="term" value="P:cellular response to leukemia inhibitory factor"/>
    <property type="evidence" value="ECO:0007669"/>
    <property type="project" value="Ensembl"/>
</dbReference>
<evidence type="ECO:0000259" key="13">
    <source>
        <dbReference type="SMART" id="SM00085"/>
    </source>
</evidence>
<keyword evidence="12" id="KW-0378">Hydrolase</keyword>
<dbReference type="SUPFAM" id="SSF48619">
    <property type="entry name" value="Phospholipase A2, PLA2"/>
    <property type="match status" value="1"/>
</dbReference>
<dbReference type="GO" id="GO:0034638">
    <property type="term" value="P:phosphatidylcholine catabolic process"/>
    <property type="evidence" value="ECO:0007669"/>
    <property type="project" value="Ensembl"/>
</dbReference>
<dbReference type="Gene3D" id="1.20.90.10">
    <property type="entry name" value="Phospholipase A2 domain"/>
    <property type="match status" value="1"/>
</dbReference>
<dbReference type="GO" id="GO:0047498">
    <property type="term" value="F:calcium-dependent phospholipase A2 activity"/>
    <property type="evidence" value="ECO:0007669"/>
    <property type="project" value="Ensembl"/>
</dbReference>
<comment type="cofactor">
    <cofactor evidence="9">
        <name>Ca(2+)</name>
        <dbReference type="ChEBI" id="CHEBI:29108"/>
    </cofactor>
    <text evidence="9">Binds 1 Ca(2+) ion per subunit.</text>
</comment>
<dbReference type="GO" id="GO:0090238">
    <property type="term" value="P:positive regulation of arachidonate secretion"/>
    <property type="evidence" value="ECO:0007669"/>
    <property type="project" value="Ensembl"/>
</dbReference>
<keyword evidence="5 10" id="KW-1015">Disulfide bond</keyword>
<dbReference type="GO" id="GO:0005543">
    <property type="term" value="F:phospholipid binding"/>
    <property type="evidence" value="ECO:0007669"/>
    <property type="project" value="TreeGrafter"/>
</dbReference>
<dbReference type="GO" id="GO:0051977">
    <property type="term" value="P:lysophospholipid transport"/>
    <property type="evidence" value="ECO:0007669"/>
    <property type="project" value="Ensembl"/>
</dbReference>
<comment type="similarity">
    <text evidence="2 11">Belongs to the phospholipase A2 family.</text>
</comment>
<dbReference type="GO" id="GO:0051247">
    <property type="term" value="P:positive regulation of protein metabolic process"/>
    <property type="evidence" value="ECO:0007669"/>
    <property type="project" value="Ensembl"/>
</dbReference>
<dbReference type="Ensembl" id="ENSSVLT00005035844.1">
    <property type="protein sequence ID" value="ENSSVLP00005032303.1"/>
    <property type="gene ID" value="ENSSVLG00005025385.1"/>
</dbReference>
<evidence type="ECO:0000256" key="4">
    <source>
        <dbReference type="ARBA" id="ARBA00022837"/>
    </source>
</evidence>
<feature type="signal peptide" evidence="12">
    <location>
        <begin position="1"/>
        <end position="29"/>
    </location>
</feature>
<dbReference type="InterPro" id="IPR036444">
    <property type="entry name" value="PLipase_A2_dom_sf"/>
</dbReference>
<evidence type="ECO:0000256" key="5">
    <source>
        <dbReference type="ARBA" id="ARBA00023157"/>
    </source>
</evidence>
<dbReference type="GO" id="GO:2000344">
    <property type="term" value="P:positive regulation of acrosome reaction"/>
    <property type="evidence" value="ECO:0007669"/>
    <property type="project" value="Ensembl"/>
</dbReference>
<dbReference type="GO" id="GO:0046337">
    <property type="term" value="P:phosphatidylethanolamine metabolic process"/>
    <property type="evidence" value="ECO:0007669"/>
    <property type="project" value="Ensembl"/>
</dbReference>
<sequence>MGPLPPCPPVMLLLLLLLLLGPGPRPGGASKRSHVHRRGILELAGTLNCVGTRTPMAYMNYGCYCGLGGHGQPRDAIDWCCYYHDCCYTRAEEAGCSPKMERYSWQCVNQRVLCGPAEDECQKLLCKCDQEIASCLARTEYNFKYLFYPPFLCERDSPKCD</sequence>
<dbReference type="GO" id="GO:0005509">
    <property type="term" value="F:calcium ion binding"/>
    <property type="evidence" value="ECO:0007669"/>
    <property type="project" value="InterPro"/>
</dbReference>
<dbReference type="CDD" id="cd00125">
    <property type="entry name" value="PLA2c"/>
    <property type="match status" value="1"/>
</dbReference>
<dbReference type="PROSITE" id="PS00118">
    <property type="entry name" value="PA2_HIS"/>
    <property type="match status" value="1"/>
</dbReference>
<evidence type="ECO:0000256" key="10">
    <source>
        <dbReference type="PIRSR" id="PIRSR601211-3"/>
    </source>
</evidence>
<dbReference type="Proteomes" id="UP000694564">
    <property type="component" value="Chromosome 18"/>
</dbReference>